<feature type="binding site" evidence="10">
    <location>
        <position position="236"/>
    </location>
    <ligand>
        <name>S-adenosyl-L-methionine</name>
        <dbReference type="ChEBI" id="CHEBI:59789"/>
    </ligand>
</feature>
<evidence type="ECO:0000256" key="4">
    <source>
        <dbReference type="ARBA" id="ARBA00022679"/>
    </source>
</evidence>
<dbReference type="InterPro" id="IPR007356">
    <property type="entry name" value="tRNA_m1G_MeTrfase_euk"/>
</dbReference>
<feature type="compositionally biased region" description="Basic residues" evidence="11">
    <location>
        <begin position="64"/>
        <end position="73"/>
    </location>
</feature>
<keyword evidence="5" id="KW-0949">S-adenosyl-L-methionine</keyword>
<comment type="caution">
    <text evidence="13">The sequence shown here is derived from an EMBL/GenBank/DDBJ whole genome shotgun (WGS) entry which is preliminary data.</text>
</comment>
<evidence type="ECO:0000256" key="7">
    <source>
        <dbReference type="ARBA" id="ARBA00032166"/>
    </source>
</evidence>
<keyword evidence="3 13" id="KW-0489">Methyltransferase</keyword>
<evidence type="ECO:0000256" key="11">
    <source>
        <dbReference type="SAM" id="MobiDB-lite"/>
    </source>
</evidence>
<comment type="catalytic activity">
    <reaction evidence="8">
        <text>guanosine(9) in tRNA + S-adenosyl-L-methionine = N(1)-methylguanosine(9) in tRNA + S-adenosyl-L-homocysteine + H(+)</text>
        <dbReference type="Rhea" id="RHEA:43156"/>
        <dbReference type="Rhea" id="RHEA-COMP:10367"/>
        <dbReference type="Rhea" id="RHEA-COMP:10368"/>
        <dbReference type="ChEBI" id="CHEBI:15378"/>
        <dbReference type="ChEBI" id="CHEBI:57856"/>
        <dbReference type="ChEBI" id="CHEBI:59789"/>
        <dbReference type="ChEBI" id="CHEBI:73542"/>
        <dbReference type="ChEBI" id="CHEBI:74269"/>
        <dbReference type="EC" id="2.1.1.221"/>
    </reaction>
</comment>
<feature type="compositionally biased region" description="Basic and acidic residues" evidence="11">
    <location>
        <begin position="74"/>
        <end position="84"/>
    </location>
</feature>
<feature type="active site" description="Proton acceptor" evidence="9">
    <location>
        <position position="240"/>
    </location>
</feature>
<dbReference type="Gene3D" id="3.40.1280.30">
    <property type="match status" value="1"/>
</dbReference>
<dbReference type="FunCoup" id="K0KKP6">
    <property type="interactions" value="792"/>
</dbReference>
<evidence type="ECO:0000259" key="12">
    <source>
        <dbReference type="PROSITE" id="PS51675"/>
    </source>
</evidence>
<accession>K0KKP6</accession>
<dbReference type="PROSITE" id="PS51675">
    <property type="entry name" value="SAM_MT_TRM10"/>
    <property type="match status" value="1"/>
</dbReference>
<evidence type="ECO:0000313" key="14">
    <source>
        <dbReference type="Proteomes" id="UP000009328"/>
    </source>
</evidence>
<feature type="region of interest" description="Disordered" evidence="11">
    <location>
        <begin position="309"/>
        <end position="355"/>
    </location>
</feature>
<feature type="domain" description="SAM-dependent MTase TRM10-type" evidence="12">
    <location>
        <begin position="118"/>
        <end position="310"/>
    </location>
</feature>
<dbReference type="STRING" id="1206466.K0KKP6"/>
<dbReference type="InterPro" id="IPR038459">
    <property type="entry name" value="MT_TRM10-typ_sf"/>
</dbReference>
<organism evidence="13 14">
    <name type="scientific">Wickerhamomyces ciferrii (strain ATCC 14091 / BCRC 22168 / CBS 111 / JCM 3599 / NBRC 0793 / NRRL Y-1031 F-60-10)</name>
    <name type="common">Yeast</name>
    <name type="synonym">Pichia ciferrii</name>
    <dbReference type="NCBI Taxonomy" id="1206466"/>
    <lineage>
        <taxon>Eukaryota</taxon>
        <taxon>Fungi</taxon>
        <taxon>Dikarya</taxon>
        <taxon>Ascomycota</taxon>
        <taxon>Saccharomycotina</taxon>
        <taxon>Saccharomycetes</taxon>
        <taxon>Phaffomycetales</taxon>
        <taxon>Wickerhamomycetaceae</taxon>
        <taxon>Wickerhamomyces</taxon>
    </lineage>
</organism>
<evidence type="ECO:0000313" key="13">
    <source>
        <dbReference type="EMBL" id="CCH42727.1"/>
    </source>
</evidence>
<dbReference type="InParanoid" id="K0KKP6"/>
<evidence type="ECO:0000256" key="6">
    <source>
        <dbReference type="ARBA" id="ARBA00031792"/>
    </source>
</evidence>
<evidence type="ECO:0000256" key="5">
    <source>
        <dbReference type="ARBA" id="ARBA00022691"/>
    </source>
</evidence>
<dbReference type="EC" id="2.1.1.221" evidence="1"/>
<dbReference type="GO" id="GO:0052905">
    <property type="term" value="F:tRNA (guanosine(9)-N1)-methyltransferase activity"/>
    <property type="evidence" value="ECO:0007669"/>
    <property type="project" value="UniProtKB-EC"/>
</dbReference>
<evidence type="ECO:0000256" key="8">
    <source>
        <dbReference type="ARBA" id="ARBA00048434"/>
    </source>
</evidence>
<feature type="region of interest" description="Disordered" evidence="11">
    <location>
        <begin position="1"/>
        <end position="100"/>
    </location>
</feature>
<feature type="compositionally biased region" description="Basic and acidic residues" evidence="11">
    <location>
        <begin position="337"/>
        <end position="355"/>
    </location>
</feature>
<dbReference type="PANTHER" id="PTHR13563:SF13">
    <property type="entry name" value="TRNA METHYLTRANSFERASE 10 HOMOLOG A"/>
    <property type="match status" value="1"/>
</dbReference>
<dbReference type="AlphaFoldDB" id="K0KKP6"/>
<dbReference type="InterPro" id="IPR016653">
    <property type="entry name" value="TRM10/TRM10A"/>
</dbReference>
<reference evidence="13 14" key="1">
    <citation type="journal article" date="2012" name="Eukaryot. Cell">
        <title>Draft genome sequence of Wickerhamomyces ciferrii NRRL Y-1031 F-60-10.</title>
        <authorList>
            <person name="Schneider J."/>
            <person name="Andrea H."/>
            <person name="Blom J."/>
            <person name="Jaenicke S."/>
            <person name="Ruckert C."/>
            <person name="Schorsch C."/>
            <person name="Szczepanowski R."/>
            <person name="Farwick M."/>
            <person name="Goesmann A."/>
            <person name="Puhler A."/>
            <person name="Schaffer S."/>
            <person name="Tauch A."/>
            <person name="Kohler T."/>
            <person name="Brinkrolf K."/>
        </authorList>
    </citation>
    <scope>NUCLEOTIDE SEQUENCE [LARGE SCALE GENOMIC DNA]</scope>
    <source>
        <strain evidence="14">ATCC 14091 / BCRC 22168 / CBS 111 / JCM 3599 / NBRC 0793 / NRRL Y-1031 F-60-10</strain>
    </source>
</reference>
<dbReference type="CDD" id="cd18089">
    <property type="entry name" value="SPOUT_Trm10-like"/>
    <property type="match status" value="1"/>
</dbReference>
<dbReference type="PANTHER" id="PTHR13563">
    <property type="entry name" value="TRNA (GUANINE-9-) METHYLTRANSFERASE"/>
    <property type="match status" value="1"/>
</dbReference>
<evidence type="ECO:0000256" key="10">
    <source>
        <dbReference type="PIRSR" id="PIRSR016323-2"/>
    </source>
</evidence>
<dbReference type="Proteomes" id="UP000009328">
    <property type="component" value="Unassembled WGS sequence"/>
</dbReference>
<keyword evidence="14" id="KW-1185">Reference proteome</keyword>
<dbReference type="GO" id="GO:0005634">
    <property type="term" value="C:nucleus"/>
    <property type="evidence" value="ECO:0007669"/>
    <property type="project" value="TreeGrafter"/>
</dbReference>
<proteinExistence type="predicted"/>
<feature type="binding site" evidence="10">
    <location>
        <position position="248"/>
    </location>
    <ligand>
        <name>S-adenosyl-L-methionine</name>
        <dbReference type="ChEBI" id="CHEBI:59789"/>
    </ligand>
</feature>
<dbReference type="HOGENOM" id="CLU_034384_1_0_1"/>
<dbReference type="PIRSF" id="PIRSF016323">
    <property type="entry name" value="tRNA_m1G_mtfrase_met"/>
    <property type="match status" value="1"/>
</dbReference>
<dbReference type="GO" id="GO:0002939">
    <property type="term" value="P:tRNA N1-guanine methylation"/>
    <property type="evidence" value="ECO:0007669"/>
    <property type="project" value="TreeGrafter"/>
</dbReference>
<name>K0KKP6_WICCF</name>
<dbReference type="eggNOG" id="KOG2967">
    <property type="taxonomic scope" value="Eukaryota"/>
</dbReference>
<gene>
    <name evidence="13" type="ORF">BN7_2271</name>
</gene>
<sequence length="355" mass="41504">MTEEIKETPQLDQQSQPKVEEPTITKDEPSEPSESRDESPILATDFEDLNNLPDTKPELMSKSQWKKLQRKKKFQETKKEYTKIRKEKKKQNNAARREEIKSYIERNEKIPDHLIKKRPRKPTEQTKIDTKIIIDCSFDHLMNDKEKISLSSQITRAYSANRFSPNTVDLQVSSFGGWLKKRFEVDMKSSAYQNWTHMKFNEDPFAIDDKETTIYLSADSDETLEELKPNHTYIIGGIVDKGRYKYLCRDKAQKLGLKCQKLPIDQYINLFGRQVLTTTHVVELMLEWFNTGKDWKAAFEKILPSRKLLGDKEDEGEDEDEVSEVASVEGVEDEPKEELKKDVEEESKEEKEEAK</sequence>
<dbReference type="GO" id="GO:0000049">
    <property type="term" value="F:tRNA binding"/>
    <property type="evidence" value="ECO:0007669"/>
    <property type="project" value="TreeGrafter"/>
</dbReference>
<evidence type="ECO:0000256" key="1">
    <source>
        <dbReference type="ARBA" id="ARBA00012797"/>
    </source>
</evidence>
<keyword evidence="4 13" id="KW-0808">Transferase</keyword>
<feature type="binding site" evidence="10">
    <location>
        <position position="216"/>
    </location>
    <ligand>
        <name>S-adenosyl-L-methionine</name>
        <dbReference type="ChEBI" id="CHEBI:59789"/>
    </ligand>
</feature>
<dbReference type="EMBL" id="CAIF01000051">
    <property type="protein sequence ID" value="CCH42727.1"/>
    <property type="molecule type" value="Genomic_DNA"/>
</dbReference>
<protein>
    <recommendedName>
        <fullName evidence="2">tRNA (guanine(9)-N1)-methyltransferase</fullName>
        <ecNumber evidence="1">2.1.1.221</ecNumber>
    </recommendedName>
    <alternativeName>
        <fullName evidence="7">tRNA methyltransferase 10</fullName>
    </alternativeName>
    <alternativeName>
        <fullName evidence="6">tRNA(m1G9)-methyltransferase</fullName>
    </alternativeName>
</protein>
<evidence type="ECO:0000256" key="3">
    <source>
        <dbReference type="ARBA" id="ARBA00022603"/>
    </source>
</evidence>
<evidence type="ECO:0000256" key="9">
    <source>
        <dbReference type="PIRSR" id="PIRSR016323-1"/>
    </source>
</evidence>
<evidence type="ECO:0000256" key="2">
    <source>
        <dbReference type="ARBA" id="ARBA00020451"/>
    </source>
</evidence>
<dbReference type="InterPro" id="IPR028564">
    <property type="entry name" value="MT_TRM10-typ"/>
</dbReference>
<feature type="compositionally biased region" description="Acidic residues" evidence="11">
    <location>
        <begin position="312"/>
        <end position="323"/>
    </location>
</feature>
<feature type="compositionally biased region" description="Basic and acidic residues" evidence="11">
    <location>
        <begin position="18"/>
        <end position="39"/>
    </location>
</feature>
<feature type="binding site" evidence="10">
    <location>
        <position position="262"/>
    </location>
    <ligand>
        <name>S-adenosyl-L-methionine</name>
        <dbReference type="ChEBI" id="CHEBI:59789"/>
    </ligand>
</feature>